<accession>A0A0F9L9L2</accession>
<evidence type="ECO:0000313" key="1">
    <source>
        <dbReference type="EMBL" id="KKM24310.1"/>
    </source>
</evidence>
<sequence>MQFPQLGNSSLLYYLAPRISKEDYEEDDDLNDF</sequence>
<gene>
    <name evidence="1" type="ORF">LCGC14_1606410</name>
</gene>
<proteinExistence type="predicted"/>
<protein>
    <submittedName>
        <fullName evidence="1">Uncharacterized protein</fullName>
    </submittedName>
</protein>
<organism evidence="1">
    <name type="scientific">marine sediment metagenome</name>
    <dbReference type="NCBI Taxonomy" id="412755"/>
    <lineage>
        <taxon>unclassified sequences</taxon>
        <taxon>metagenomes</taxon>
        <taxon>ecological metagenomes</taxon>
    </lineage>
</organism>
<reference evidence="1" key="1">
    <citation type="journal article" date="2015" name="Nature">
        <title>Complex archaea that bridge the gap between prokaryotes and eukaryotes.</title>
        <authorList>
            <person name="Spang A."/>
            <person name="Saw J.H."/>
            <person name="Jorgensen S.L."/>
            <person name="Zaremba-Niedzwiedzka K."/>
            <person name="Martijn J."/>
            <person name="Lind A.E."/>
            <person name="van Eijk R."/>
            <person name="Schleper C."/>
            <person name="Guy L."/>
            <person name="Ettema T.J."/>
        </authorList>
    </citation>
    <scope>NUCLEOTIDE SEQUENCE</scope>
</reference>
<dbReference type="AlphaFoldDB" id="A0A0F9L9L2"/>
<comment type="caution">
    <text evidence="1">The sequence shown here is derived from an EMBL/GenBank/DDBJ whole genome shotgun (WGS) entry which is preliminary data.</text>
</comment>
<dbReference type="EMBL" id="LAZR01012949">
    <property type="protein sequence ID" value="KKM24310.1"/>
    <property type="molecule type" value="Genomic_DNA"/>
</dbReference>
<name>A0A0F9L9L2_9ZZZZ</name>